<keyword evidence="1" id="KW-1133">Transmembrane helix</keyword>
<dbReference type="Gene3D" id="2.120.10.30">
    <property type="entry name" value="TolB, C-terminal domain"/>
    <property type="match status" value="1"/>
</dbReference>
<keyword evidence="1" id="KW-0812">Transmembrane</keyword>
<dbReference type="InterPro" id="IPR011042">
    <property type="entry name" value="6-blade_b-propeller_TolB-like"/>
</dbReference>
<reference evidence="2" key="1">
    <citation type="submission" date="2022-12" db="EMBL/GenBank/DDBJ databases">
        <authorList>
            <person name="Wang J."/>
        </authorList>
    </citation>
    <scope>NUCLEOTIDE SEQUENCE</scope>
    <source>
        <strain evidence="2">HY-45-18</strain>
    </source>
</reference>
<accession>A0ABT4D087</accession>
<dbReference type="EMBL" id="JAPQER010000003">
    <property type="protein sequence ID" value="MCY6484654.1"/>
    <property type="molecule type" value="Genomic_DNA"/>
</dbReference>
<dbReference type="InterPro" id="IPR011041">
    <property type="entry name" value="Quinoprot_gluc/sorb_DH_b-prop"/>
</dbReference>
<evidence type="ECO:0008006" key="4">
    <source>
        <dbReference type="Google" id="ProtNLM"/>
    </source>
</evidence>
<dbReference type="Proteomes" id="UP001078443">
    <property type="component" value="Unassembled WGS sequence"/>
</dbReference>
<feature type="transmembrane region" description="Helical" evidence="1">
    <location>
        <begin position="407"/>
        <end position="430"/>
    </location>
</feature>
<name>A0ABT4D087_9CLOT</name>
<evidence type="ECO:0000256" key="1">
    <source>
        <dbReference type="SAM" id="Phobius"/>
    </source>
</evidence>
<comment type="caution">
    <text evidence="2">The sequence shown here is derived from an EMBL/GenBank/DDBJ whole genome shotgun (WGS) entry which is preliminary data.</text>
</comment>
<protein>
    <recommendedName>
        <fullName evidence="4">Glucose/Sorbosone dehydrogenase domain-containing protein</fullName>
    </recommendedName>
</protein>
<keyword evidence="3" id="KW-1185">Reference proteome</keyword>
<dbReference type="RefSeq" id="WP_268040960.1">
    <property type="nucleotide sequence ID" value="NZ_JAPQER010000003.1"/>
</dbReference>
<keyword evidence="1" id="KW-0472">Membrane</keyword>
<evidence type="ECO:0000313" key="3">
    <source>
        <dbReference type="Proteomes" id="UP001078443"/>
    </source>
</evidence>
<gene>
    <name evidence="2" type="ORF">OW763_09910</name>
</gene>
<organism evidence="2 3">
    <name type="scientific">Clostridium aestuarii</name>
    <dbReference type="NCBI Taxonomy" id="338193"/>
    <lineage>
        <taxon>Bacteria</taxon>
        <taxon>Bacillati</taxon>
        <taxon>Bacillota</taxon>
        <taxon>Clostridia</taxon>
        <taxon>Eubacteriales</taxon>
        <taxon>Clostridiaceae</taxon>
        <taxon>Clostridium</taxon>
    </lineage>
</organism>
<evidence type="ECO:0000313" key="2">
    <source>
        <dbReference type="EMBL" id="MCY6484654.1"/>
    </source>
</evidence>
<sequence>MKRFLKSVLIIIIFTFGIISLKKYCIKDYNISLKDNNLQWKLKYKGMKGAVDFTIDDNENYYIGYKDKIQFIDKNGKSFGVFSNNNMNINSIEYYKGKLYFSSNSCIYSYELHSKECIEIISDLPNFGDFKNSLLKINGEYLYVTIGSATNSGVVGSDNKWIKKNPFGHDISPEKITLRGINFEDGKTGAFVNYRTKNIEGQIIPGHFPGNASIIMYNLKTGDSATFAWGIRNVKGLDFDSRGRMIASVGGMEDRGLRPVKGDTDYIFVIKTKQWYGWPDYSGGDPISSPKFKGQNNKIISFILDNHPTTNPEAPIYVHKNLGTLKGLSVDSKGSIGKVDSIYFFDNHEKKLCCIDDKGVLSEKLKFDEKSQICSIKYVKNQILIMDANEGNLYSLSIKEKDTTSNLYKPMICFILVMIVIVIIAILKLNMDNWNKLNKK</sequence>
<dbReference type="SUPFAM" id="SSF50952">
    <property type="entry name" value="Soluble quinoprotein glucose dehydrogenase"/>
    <property type="match status" value="1"/>
</dbReference>
<proteinExistence type="predicted"/>